<evidence type="ECO:0000313" key="1">
    <source>
        <dbReference type="EMBL" id="QXJ26854.1"/>
    </source>
</evidence>
<keyword evidence="2" id="KW-1185">Reference proteome</keyword>
<proteinExistence type="predicted"/>
<accession>A0ABX8R8Q3</accession>
<protein>
    <submittedName>
        <fullName evidence="1">XRE family transcriptional regulator</fullName>
    </submittedName>
</protein>
<name>A0ABX8R8Q3_9ACTN</name>
<gene>
    <name evidence="1" type="ORF">AGRA3207_006091</name>
</gene>
<reference evidence="1" key="1">
    <citation type="submission" date="2020-07" db="EMBL/GenBank/DDBJ databases">
        <authorList>
            <person name="Tarantini F.S."/>
            <person name="Hong K.W."/>
            <person name="Chan K.G."/>
        </authorList>
    </citation>
    <scope>NUCLEOTIDE SEQUENCE</scope>
    <source>
        <strain evidence="1">32-07</strain>
    </source>
</reference>
<sequence length="329" mass="35432">MKRRAAIHIISAIAAGTAIPPGAIETLFSGLDDSLGRPLGLSEWEATVHEYGQVVGTLPAGELIKDLIADIVAVGELLNRPNSTDDRAALMRVNAGLAGVLAVDFGDVGEKRAARMSWAAARQSADASGDRDLRVWVRGKAAQKAFWTERPDSVVAELASEAIGIADGTPSAGLADAYAARVYVAAARGDTDRVDSTLDDLRRVFDHLPQDTNDQSALAFRESQLRWAESYARTWNADPRAEVSLEHALSLYPSNAFAPRTNLALMKAAVMINDREIEAGLQHAITTMENDYRRCAGRAQLVKRVLHTLPGNARTLPAARELHAFTTAT</sequence>
<evidence type="ECO:0000313" key="2">
    <source>
        <dbReference type="Proteomes" id="UP001049518"/>
    </source>
</evidence>
<organism evidence="1 2">
    <name type="scientific">Actinomadura graeca</name>
    <dbReference type="NCBI Taxonomy" id="2750812"/>
    <lineage>
        <taxon>Bacteria</taxon>
        <taxon>Bacillati</taxon>
        <taxon>Actinomycetota</taxon>
        <taxon>Actinomycetes</taxon>
        <taxon>Streptosporangiales</taxon>
        <taxon>Thermomonosporaceae</taxon>
        <taxon>Actinomadura</taxon>
    </lineage>
</organism>
<dbReference type="EMBL" id="CP059572">
    <property type="protein sequence ID" value="QXJ26854.1"/>
    <property type="molecule type" value="Genomic_DNA"/>
</dbReference>
<dbReference type="Proteomes" id="UP001049518">
    <property type="component" value="Chromosome"/>
</dbReference>